<dbReference type="EMBL" id="CP115149">
    <property type="protein sequence ID" value="WBL35640.1"/>
    <property type="molecule type" value="Genomic_DNA"/>
</dbReference>
<protein>
    <submittedName>
        <fullName evidence="3">Uncharacterized protein</fullName>
    </submittedName>
</protein>
<organism evidence="3 4">
    <name type="scientific">Tepidiforma flava</name>
    <dbReference type="NCBI Taxonomy" id="3004094"/>
    <lineage>
        <taxon>Bacteria</taxon>
        <taxon>Bacillati</taxon>
        <taxon>Chloroflexota</taxon>
        <taxon>Tepidiformia</taxon>
        <taxon>Tepidiformales</taxon>
        <taxon>Tepidiformaceae</taxon>
        <taxon>Tepidiforma</taxon>
    </lineage>
</organism>
<gene>
    <name evidence="3" type="ORF">O0235_12780</name>
</gene>
<keyword evidence="2" id="KW-0812">Transmembrane</keyword>
<keyword evidence="2" id="KW-0472">Membrane</keyword>
<feature type="region of interest" description="Disordered" evidence="1">
    <location>
        <begin position="41"/>
        <end position="66"/>
    </location>
</feature>
<name>A0ABY7M5I0_9CHLR</name>
<evidence type="ECO:0000256" key="1">
    <source>
        <dbReference type="SAM" id="MobiDB-lite"/>
    </source>
</evidence>
<accession>A0ABY7M5I0</accession>
<reference evidence="3 4" key="1">
    <citation type="journal article" date="2023" name="ISME J.">
        <title>Thermophilic Dehalococcoidia with unusual traits shed light on an unexpected past.</title>
        <authorList>
            <person name="Palmer M."/>
            <person name="Covington J.K."/>
            <person name="Zhou E.M."/>
            <person name="Thomas S.C."/>
            <person name="Habib N."/>
            <person name="Seymour C.O."/>
            <person name="Lai D."/>
            <person name="Johnston J."/>
            <person name="Hashimi A."/>
            <person name="Jiao J.Y."/>
            <person name="Muok A.R."/>
            <person name="Liu L."/>
            <person name="Xian W.D."/>
            <person name="Zhi X.Y."/>
            <person name="Li M.M."/>
            <person name="Silva L.P."/>
            <person name="Bowen B.P."/>
            <person name="Louie K."/>
            <person name="Briegel A."/>
            <person name="Pett-Ridge J."/>
            <person name="Weber P.K."/>
            <person name="Tocheva E.I."/>
            <person name="Woyke T."/>
            <person name="Northen T.R."/>
            <person name="Mayali X."/>
            <person name="Li W.J."/>
            <person name="Hedlund B.P."/>
        </authorList>
    </citation>
    <scope>NUCLEOTIDE SEQUENCE [LARGE SCALE GENOMIC DNA]</scope>
    <source>
        <strain evidence="3 4">YIM 72310</strain>
    </source>
</reference>
<dbReference type="RefSeq" id="WP_270056165.1">
    <property type="nucleotide sequence ID" value="NZ_CP115149.1"/>
</dbReference>
<feature type="transmembrane region" description="Helical" evidence="2">
    <location>
        <begin position="12"/>
        <end position="31"/>
    </location>
</feature>
<dbReference type="Proteomes" id="UP001212803">
    <property type="component" value="Chromosome"/>
</dbReference>
<keyword evidence="2" id="KW-1133">Transmembrane helix</keyword>
<keyword evidence="4" id="KW-1185">Reference proteome</keyword>
<evidence type="ECO:0000313" key="4">
    <source>
        <dbReference type="Proteomes" id="UP001212803"/>
    </source>
</evidence>
<evidence type="ECO:0000256" key="2">
    <source>
        <dbReference type="SAM" id="Phobius"/>
    </source>
</evidence>
<proteinExistence type="predicted"/>
<sequence length="66" mass="7253">MVNPVLTVLVDLVLIGSALAILSAMVAEAWVDRRPRVGAKRLRPQRLPPARRDRGLQLTVGSRRVA</sequence>
<evidence type="ECO:0000313" key="3">
    <source>
        <dbReference type="EMBL" id="WBL35640.1"/>
    </source>
</evidence>